<feature type="transmembrane region" description="Helical" evidence="8">
    <location>
        <begin position="381"/>
        <end position="403"/>
    </location>
</feature>
<dbReference type="InterPro" id="IPR051125">
    <property type="entry name" value="ABC-4/HrtB_transporter"/>
</dbReference>
<evidence type="ECO:0000256" key="4">
    <source>
        <dbReference type="ARBA" id="ARBA00022692"/>
    </source>
</evidence>
<evidence type="ECO:0000259" key="9">
    <source>
        <dbReference type="Pfam" id="PF02687"/>
    </source>
</evidence>
<gene>
    <name evidence="10" type="ORF">CEE69_17565</name>
</gene>
<organism evidence="10 11">
    <name type="scientific">Rhodopirellula bahusiensis</name>
    <dbReference type="NCBI Taxonomy" id="2014065"/>
    <lineage>
        <taxon>Bacteria</taxon>
        <taxon>Pseudomonadati</taxon>
        <taxon>Planctomycetota</taxon>
        <taxon>Planctomycetia</taxon>
        <taxon>Pirellulales</taxon>
        <taxon>Pirellulaceae</taxon>
        <taxon>Rhodopirellula</taxon>
    </lineage>
</organism>
<evidence type="ECO:0000256" key="1">
    <source>
        <dbReference type="ARBA" id="ARBA00004651"/>
    </source>
</evidence>
<name>A0A2G1W519_9BACT</name>
<comment type="subcellular location">
    <subcellularLocation>
        <location evidence="1">Cell membrane</location>
        <topology evidence="1">Multi-pass membrane protein</topology>
    </subcellularLocation>
</comment>
<keyword evidence="5 8" id="KW-1133">Transmembrane helix</keyword>
<evidence type="ECO:0000313" key="10">
    <source>
        <dbReference type="EMBL" id="PHQ34091.1"/>
    </source>
</evidence>
<evidence type="ECO:0000256" key="2">
    <source>
        <dbReference type="ARBA" id="ARBA00022448"/>
    </source>
</evidence>
<dbReference type="GO" id="GO:0005886">
    <property type="term" value="C:plasma membrane"/>
    <property type="evidence" value="ECO:0007669"/>
    <property type="project" value="UniProtKB-SubCell"/>
</dbReference>
<evidence type="ECO:0000256" key="6">
    <source>
        <dbReference type="ARBA" id="ARBA00023136"/>
    </source>
</evidence>
<dbReference type="Pfam" id="PF02687">
    <property type="entry name" value="FtsX"/>
    <property type="match status" value="1"/>
</dbReference>
<dbReference type="AlphaFoldDB" id="A0A2G1W519"/>
<evidence type="ECO:0000313" key="11">
    <source>
        <dbReference type="Proteomes" id="UP000225740"/>
    </source>
</evidence>
<feature type="domain" description="ABC3 transporter permease C-terminal" evidence="9">
    <location>
        <begin position="300"/>
        <end position="411"/>
    </location>
</feature>
<dbReference type="Proteomes" id="UP000225740">
    <property type="component" value="Unassembled WGS sequence"/>
</dbReference>
<dbReference type="PANTHER" id="PTHR43738">
    <property type="entry name" value="ABC TRANSPORTER, MEMBRANE PROTEIN"/>
    <property type="match status" value="1"/>
</dbReference>
<evidence type="ECO:0000256" key="8">
    <source>
        <dbReference type="SAM" id="Phobius"/>
    </source>
</evidence>
<keyword evidence="11" id="KW-1185">Reference proteome</keyword>
<dbReference type="PIRSF" id="PIRSF031773">
    <property type="entry name" value="DevC"/>
    <property type="match status" value="1"/>
</dbReference>
<evidence type="ECO:0000256" key="7">
    <source>
        <dbReference type="SAM" id="MobiDB-lite"/>
    </source>
</evidence>
<sequence>MTKTTSAEKPIAKSANQPRKRRSVVRTSLAWSNLSHMWVRTVVSICGIGFAILLMFMQLGFLGSVGDTATVLLDRMPCDVLVRSPDYLHVYDASKIRNDLRPWLNSIDEVDQAVPLDIGVTQWTNPTNQDPRAIAVMGIDLNAPAFELPELTREMRRKLLVEGAVLVDDATKTDFGPKNGVKFGPDDVGTVASVFGTPAKIVGTFEMGTGLAANGALLCSRETFRKLVPGSSDDQVSLLLIRLTQGVSVDRGRKMVAGRLDALAGPASHASALTIEDAKSAEVWRWYTQTPIGMIFAMGVALAVVVGGVISYMILASDVQAHLSEYATLKAMGYGTGFLIKTLLTQSTLLATIAFPPSVLAALILYAVTSALAGVPIRMTLTWLVLVAVLSLLMCNAAGLIAIRKLIRAEPANLF</sequence>
<keyword evidence="2" id="KW-0813">Transport</keyword>
<accession>A0A2G1W519</accession>
<protein>
    <submittedName>
        <fullName evidence="10">DevC protein</fullName>
    </submittedName>
</protein>
<evidence type="ECO:0000256" key="5">
    <source>
        <dbReference type="ARBA" id="ARBA00022989"/>
    </source>
</evidence>
<feature type="region of interest" description="Disordered" evidence="7">
    <location>
        <begin position="1"/>
        <end position="20"/>
    </location>
</feature>
<dbReference type="InterPro" id="IPR003838">
    <property type="entry name" value="ABC3_permease_C"/>
</dbReference>
<dbReference type="EMBL" id="NIZW01000013">
    <property type="protein sequence ID" value="PHQ34091.1"/>
    <property type="molecule type" value="Genomic_DNA"/>
</dbReference>
<feature type="transmembrane region" description="Helical" evidence="8">
    <location>
        <begin position="37"/>
        <end position="56"/>
    </location>
</feature>
<keyword evidence="3" id="KW-1003">Cell membrane</keyword>
<feature type="transmembrane region" description="Helical" evidence="8">
    <location>
        <begin position="295"/>
        <end position="315"/>
    </location>
</feature>
<feature type="transmembrane region" description="Helical" evidence="8">
    <location>
        <begin position="349"/>
        <end position="369"/>
    </location>
</feature>
<dbReference type="OrthoDB" id="180999at2"/>
<dbReference type="PANTHER" id="PTHR43738:SF1">
    <property type="entry name" value="HEMIN TRANSPORT SYSTEM PERMEASE PROTEIN HRTB-RELATED"/>
    <property type="match status" value="1"/>
</dbReference>
<comment type="caution">
    <text evidence="10">The sequence shown here is derived from an EMBL/GenBank/DDBJ whole genome shotgun (WGS) entry which is preliminary data.</text>
</comment>
<evidence type="ECO:0000256" key="3">
    <source>
        <dbReference type="ARBA" id="ARBA00022475"/>
    </source>
</evidence>
<keyword evidence="4 8" id="KW-0812">Transmembrane</keyword>
<dbReference type="InterPro" id="IPR005891">
    <property type="entry name" value="DevC"/>
</dbReference>
<proteinExistence type="predicted"/>
<keyword evidence="6 8" id="KW-0472">Membrane</keyword>
<reference evidence="10 11" key="1">
    <citation type="submission" date="2017-06" db="EMBL/GenBank/DDBJ databases">
        <title>Description of Rhodopirellula bahusiensis sp. nov.</title>
        <authorList>
            <person name="Kizina J."/>
            <person name="Harder J."/>
        </authorList>
    </citation>
    <scope>NUCLEOTIDE SEQUENCE [LARGE SCALE GENOMIC DNA]</scope>
    <source>
        <strain evidence="10 11">SWK21</strain>
    </source>
</reference>